<evidence type="ECO:0000313" key="3">
    <source>
        <dbReference type="Proteomes" id="UP001652660"/>
    </source>
</evidence>
<evidence type="ECO:0000259" key="1">
    <source>
        <dbReference type="Pfam" id="PF13456"/>
    </source>
</evidence>
<dbReference type="PANTHER" id="PTHR47723:SF19">
    <property type="entry name" value="POLYNUCLEOTIDYL TRANSFERASE, RIBONUCLEASE H-LIKE SUPERFAMILY PROTEIN"/>
    <property type="match status" value="1"/>
</dbReference>
<dbReference type="InterPro" id="IPR044730">
    <property type="entry name" value="RNase_H-like_dom_plant"/>
</dbReference>
<keyword evidence="3" id="KW-1185">Reference proteome</keyword>
<dbReference type="PANTHER" id="PTHR47723">
    <property type="entry name" value="OS05G0353850 PROTEIN"/>
    <property type="match status" value="1"/>
</dbReference>
<dbReference type="SUPFAM" id="SSF53756">
    <property type="entry name" value="UDP-Glycosyltransferase/glycogen phosphorylase"/>
    <property type="match status" value="1"/>
</dbReference>
<accession>A0A6P6TB70</accession>
<dbReference type="GO" id="GO:0004523">
    <property type="term" value="F:RNA-DNA hybrid ribonuclease activity"/>
    <property type="evidence" value="ECO:0007669"/>
    <property type="project" value="InterPro"/>
</dbReference>
<dbReference type="Gene3D" id="3.40.50.2000">
    <property type="entry name" value="Glycogen Phosphorylase B"/>
    <property type="match status" value="2"/>
</dbReference>
<feature type="domain" description="RNase H type-1" evidence="1">
    <location>
        <begin position="291"/>
        <end position="408"/>
    </location>
</feature>
<proteinExistence type="predicted"/>
<dbReference type="GeneID" id="113699525"/>
<dbReference type="SUPFAM" id="SSF53098">
    <property type="entry name" value="Ribonuclease H-like"/>
    <property type="match status" value="1"/>
</dbReference>
<dbReference type="Pfam" id="PF13456">
    <property type="entry name" value="RVT_3"/>
    <property type="match status" value="1"/>
</dbReference>
<dbReference type="GO" id="GO:0003676">
    <property type="term" value="F:nucleic acid binding"/>
    <property type="evidence" value="ECO:0007669"/>
    <property type="project" value="InterPro"/>
</dbReference>
<dbReference type="OrthoDB" id="1748960at2759"/>
<dbReference type="InterPro" id="IPR002156">
    <property type="entry name" value="RNaseH_domain"/>
</dbReference>
<dbReference type="Gene3D" id="3.30.420.10">
    <property type="entry name" value="Ribonuclease H-like superfamily/Ribonuclease H"/>
    <property type="match status" value="1"/>
</dbReference>
<feature type="domain" description="Reverse transcriptase zinc-binding" evidence="2">
    <location>
        <begin position="84"/>
        <end position="168"/>
    </location>
</feature>
<dbReference type="InterPro" id="IPR053151">
    <property type="entry name" value="RNase_H-like"/>
</dbReference>
<dbReference type="InterPro" id="IPR012337">
    <property type="entry name" value="RNaseH-like_sf"/>
</dbReference>
<evidence type="ECO:0000259" key="2">
    <source>
        <dbReference type="Pfam" id="PF13966"/>
    </source>
</evidence>
<evidence type="ECO:0000313" key="4">
    <source>
        <dbReference type="RefSeq" id="XP_027075693.1"/>
    </source>
</evidence>
<dbReference type="Pfam" id="PF13966">
    <property type="entry name" value="zf-RVT"/>
    <property type="match status" value="1"/>
</dbReference>
<name>A0A6P6TB70_COFAR</name>
<dbReference type="CDD" id="cd06222">
    <property type="entry name" value="RNase_H_like"/>
    <property type="match status" value="1"/>
</dbReference>
<gene>
    <name evidence="4" type="primary">LOC113699525</name>
</gene>
<reference evidence="3" key="1">
    <citation type="journal article" date="2025" name="Foods">
        <title>Unveiling the Microbial Signatures of Arabica Coffee Cherries: Insights into Ripeness Specific Diversity, Functional Traits, and Implications for Quality and Safety.</title>
        <authorList>
            <consortium name="RefSeq"/>
            <person name="Tenea G.N."/>
            <person name="Cifuentes V."/>
            <person name="Reyes P."/>
            <person name="Cevallos-Vallejos M."/>
        </authorList>
    </citation>
    <scope>NUCLEOTIDE SEQUENCE [LARGE SCALE GENOMIC DNA]</scope>
</reference>
<dbReference type="InterPro" id="IPR036397">
    <property type="entry name" value="RNaseH_sf"/>
</dbReference>
<dbReference type="InterPro" id="IPR026960">
    <property type="entry name" value="RVT-Znf"/>
</dbReference>
<organism evidence="3 4">
    <name type="scientific">Coffea arabica</name>
    <name type="common">Arabian coffee</name>
    <dbReference type="NCBI Taxonomy" id="13443"/>
    <lineage>
        <taxon>Eukaryota</taxon>
        <taxon>Viridiplantae</taxon>
        <taxon>Streptophyta</taxon>
        <taxon>Embryophyta</taxon>
        <taxon>Tracheophyta</taxon>
        <taxon>Spermatophyta</taxon>
        <taxon>Magnoliopsida</taxon>
        <taxon>eudicotyledons</taxon>
        <taxon>Gunneridae</taxon>
        <taxon>Pentapetalae</taxon>
        <taxon>asterids</taxon>
        <taxon>lamiids</taxon>
        <taxon>Gentianales</taxon>
        <taxon>Rubiaceae</taxon>
        <taxon>Ixoroideae</taxon>
        <taxon>Gardenieae complex</taxon>
        <taxon>Bertiereae - Coffeeae clade</taxon>
        <taxon>Coffeeae</taxon>
        <taxon>Coffea</taxon>
    </lineage>
</organism>
<dbReference type="RefSeq" id="XP_027075693.1">
    <property type="nucleotide sequence ID" value="XM_027219892.2"/>
</dbReference>
<dbReference type="AlphaFoldDB" id="A0A6P6TB70"/>
<dbReference type="Proteomes" id="UP001652660">
    <property type="component" value="Chromosome 7c"/>
</dbReference>
<protein>
    <submittedName>
        <fullName evidence="4">Uncharacterized protein</fullName>
    </submittedName>
</protein>
<sequence length="442" mass="51071">MEIDNNVNRKEVETVVRDLMEGEKGKEIKKKALQWKTKAEEAIKHGGSSYSNLDKMIEEELHSIQRLKNQQERIIWRPSPSGNFTTKSAWNAIRTRQGRVHWHNLIWFKGLVPRYSFIAWLALREALQTKDKLCEYGVTNDGTCCLCELHIETVHHLFFHCSYSKVVWNILLSLLGLTFNQTQNWPQTLNWLCSHIRGVELKGLLRKLSFCAAVYFIWQERNNRLFCQESRSPTALAQTVIDQVQKKIGRNFEIKDNPSLATKWRLHAAFFHPTIFWCKWEAPRPGIKCLNCDGSVRGDIGGAGFILRHENGDILAAGAIGVGVDAILIHKLEAIKEALVFAKLKGWERIEVRTDSKFAADILNSKIDCPWKALVAFFDIKDLISYFKELTIFFVYRQCNQAADFMANYLNRVDKVIFESNFPLDLLRIVEEDKRGKLTIRV</sequence>
<reference evidence="4" key="2">
    <citation type="submission" date="2025-08" db="UniProtKB">
        <authorList>
            <consortium name="RefSeq"/>
        </authorList>
    </citation>
    <scope>IDENTIFICATION</scope>
    <source>
        <tissue evidence="4">Leaves</tissue>
    </source>
</reference>